<gene>
    <name evidence="1" type="ORF">J2S08_002592</name>
</gene>
<sequence length="478" mass="54179">MPYIRGVWTEGSLLEDVEKTISEYGWKKELTFKKAVIALDWFQPRPCPNPSTSAINAYHHQPIAIEVATHAIFKSPYGMYYGLARCAGFSIKRPEIPAELLDAEGPLEGFAPWISKIAKGRERYSQIIMYMAEKLPSIADNDAISIVWDNDLRRAALDIEVIETRVQSLPVSSNGCPAQKEVKIVESDPTVYQSPFTIVNTRVPTLEKVSDKYQIETEFDGKGTVYEANWWPDSQIRYEGWIDSEDGFILVAQADPASAYDKNNVPSFPWYWGKITPFDENDKGTSAMFAGTAINTESENFDYNSTTRLRQQSDLSMMPLKKGYQHYPGNGIDSITVHKTKFGSKYQAHYFSWSADPNSMPPVRDNKGRTYPDAYNQFNTSPFNYQHNPSRYSNKVHSTVPYVMHPEEGPRGYLEKSILMNSLSLRNGTKLRNRIQTCPDLFDVYRFILPTAVSPITKRPGTAYRPAGLGIMMEEGVE</sequence>
<organism evidence="1 2">
    <name type="scientific">Bacillus chungangensis</name>
    <dbReference type="NCBI Taxonomy" id="587633"/>
    <lineage>
        <taxon>Bacteria</taxon>
        <taxon>Bacillati</taxon>
        <taxon>Bacillota</taxon>
        <taxon>Bacilli</taxon>
        <taxon>Bacillales</taxon>
        <taxon>Bacillaceae</taxon>
        <taxon>Bacillus</taxon>
    </lineage>
</organism>
<name>A0ABT9WUE0_9BACI</name>
<comment type="caution">
    <text evidence="1">The sequence shown here is derived from an EMBL/GenBank/DDBJ whole genome shotgun (WGS) entry which is preliminary data.</text>
</comment>
<protein>
    <submittedName>
        <fullName evidence="1">Uncharacterized protein</fullName>
    </submittedName>
</protein>
<dbReference type="RefSeq" id="WP_307230121.1">
    <property type="nucleotide sequence ID" value="NZ_JAUSTT010000015.1"/>
</dbReference>
<evidence type="ECO:0000313" key="1">
    <source>
        <dbReference type="EMBL" id="MDQ0176734.1"/>
    </source>
</evidence>
<dbReference type="Proteomes" id="UP001223586">
    <property type="component" value="Unassembled WGS sequence"/>
</dbReference>
<dbReference type="EMBL" id="JAUSTT010000015">
    <property type="protein sequence ID" value="MDQ0176734.1"/>
    <property type="molecule type" value="Genomic_DNA"/>
</dbReference>
<reference evidence="1 2" key="1">
    <citation type="submission" date="2023-07" db="EMBL/GenBank/DDBJ databases">
        <title>Genomic Encyclopedia of Type Strains, Phase IV (KMG-IV): sequencing the most valuable type-strain genomes for metagenomic binning, comparative biology and taxonomic classification.</title>
        <authorList>
            <person name="Goeker M."/>
        </authorList>
    </citation>
    <scope>NUCLEOTIDE SEQUENCE [LARGE SCALE GENOMIC DNA]</scope>
    <source>
        <strain evidence="1 2">DSM 23837</strain>
    </source>
</reference>
<proteinExistence type="predicted"/>
<evidence type="ECO:0000313" key="2">
    <source>
        <dbReference type="Proteomes" id="UP001223586"/>
    </source>
</evidence>
<keyword evidence="2" id="KW-1185">Reference proteome</keyword>
<accession>A0ABT9WUE0</accession>